<proteinExistence type="predicted"/>
<gene>
    <name evidence="2" type="ORF">R3P94_12805</name>
    <name evidence="3" type="ORF">R3Q15_08890</name>
</gene>
<accession>A0AAE4R272</accession>
<evidence type="ECO:0000313" key="2">
    <source>
        <dbReference type="EMBL" id="MDV6308184.1"/>
    </source>
</evidence>
<dbReference type="EMBL" id="JAWLKI010000012">
    <property type="protein sequence ID" value="MDV6308184.1"/>
    <property type="molecule type" value="Genomic_DNA"/>
</dbReference>
<feature type="region of interest" description="Disordered" evidence="1">
    <location>
        <begin position="1"/>
        <end position="42"/>
    </location>
</feature>
<dbReference type="Proteomes" id="UP001185779">
    <property type="component" value="Unassembled WGS sequence"/>
</dbReference>
<dbReference type="AlphaFoldDB" id="A0AAE4R272"/>
<organism evidence="3 5">
    <name type="scientific">Gordonia amicalis</name>
    <dbReference type="NCBI Taxonomy" id="89053"/>
    <lineage>
        <taxon>Bacteria</taxon>
        <taxon>Bacillati</taxon>
        <taxon>Actinomycetota</taxon>
        <taxon>Actinomycetes</taxon>
        <taxon>Mycobacteriales</taxon>
        <taxon>Gordoniaceae</taxon>
        <taxon>Gordonia</taxon>
    </lineage>
</organism>
<evidence type="ECO:0000313" key="4">
    <source>
        <dbReference type="Proteomes" id="UP001185779"/>
    </source>
</evidence>
<protein>
    <submittedName>
        <fullName evidence="3">Uncharacterized protein</fullName>
    </submittedName>
</protein>
<dbReference type="Proteomes" id="UP001185922">
    <property type="component" value="Unassembled WGS sequence"/>
</dbReference>
<name>A0AAE4R272_9ACTN</name>
<sequence length="63" mass="7536">MTDHHDDAGEDDDDLERPRRRIVPTRRRRDIFHGTDEPTDPIVVPAENAAHWDARLWRDRPIR</sequence>
<dbReference type="RefSeq" id="WP_096272834.1">
    <property type="nucleotide sequence ID" value="NZ_JAPWIL010000034.1"/>
</dbReference>
<feature type="compositionally biased region" description="Basic residues" evidence="1">
    <location>
        <begin position="18"/>
        <end position="30"/>
    </location>
</feature>
<keyword evidence="4" id="KW-1185">Reference proteome</keyword>
<reference evidence="3 4" key="1">
    <citation type="submission" date="2023-10" db="EMBL/GenBank/DDBJ databases">
        <title>Development of a sustainable strategy for remediation of hydrocarbon-contaminated territories based on the waste exchange concept.</title>
        <authorList>
            <person name="Krivoruchko A."/>
        </authorList>
    </citation>
    <scope>NUCLEOTIDE SEQUENCE</scope>
    <source>
        <strain evidence="2 4">IEGM 1266</strain>
        <strain evidence="3">IEGM 1279</strain>
    </source>
</reference>
<dbReference type="EMBL" id="JAWLKH010000007">
    <property type="protein sequence ID" value="MDV6312005.1"/>
    <property type="molecule type" value="Genomic_DNA"/>
</dbReference>
<evidence type="ECO:0000313" key="5">
    <source>
        <dbReference type="Proteomes" id="UP001185922"/>
    </source>
</evidence>
<evidence type="ECO:0000256" key="1">
    <source>
        <dbReference type="SAM" id="MobiDB-lite"/>
    </source>
</evidence>
<evidence type="ECO:0000313" key="3">
    <source>
        <dbReference type="EMBL" id="MDV6312005.1"/>
    </source>
</evidence>
<comment type="caution">
    <text evidence="3">The sequence shown here is derived from an EMBL/GenBank/DDBJ whole genome shotgun (WGS) entry which is preliminary data.</text>
</comment>